<gene>
    <name evidence="1" type="ORF">PBS003_LOCUS1588</name>
</gene>
<comment type="caution">
    <text evidence="1">The sequence shown here is derived from an EMBL/GenBank/DDBJ whole genome shotgun (WGS) entry which is preliminary data.</text>
</comment>
<proteinExistence type="predicted"/>
<dbReference type="EMBL" id="CAKKTJ010000114">
    <property type="protein sequence ID" value="CAH0474747.1"/>
    <property type="molecule type" value="Genomic_DNA"/>
</dbReference>
<name>A0AAU9KRH4_9STRA</name>
<protein>
    <submittedName>
        <fullName evidence="1">Uncharacterized protein</fullName>
    </submittedName>
</protein>
<reference evidence="1" key="1">
    <citation type="submission" date="2021-11" db="EMBL/GenBank/DDBJ databases">
        <authorList>
            <person name="Islam A."/>
            <person name="Islam S."/>
            <person name="Flora M.S."/>
            <person name="Rahman M."/>
            <person name="Ziaur R.M."/>
            <person name="Epstein J.H."/>
            <person name="Hassan M."/>
            <person name="Klassen M."/>
            <person name="Woodard K."/>
            <person name="Webb A."/>
            <person name="Webby R.J."/>
            <person name="El Zowalaty M.E."/>
        </authorList>
    </citation>
    <scope>NUCLEOTIDE SEQUENCE</scope>
    <source>
        <strain evidence="1">Pbs3</strain>
    </source>
</reference>
<accession>A0AAU9KRH4</accession>
<evidence type="ECO:0000313" key="1">
    <source>
        <dbReference type="EMBL" id="CAH0474747.1"/>
    </source>
</evidence>
<sequence length="211" mass="24369">MNTLNDTEAKRQSRINNTRLVDEQDGTILEDRAMTLQTTVKTLFKSALTKLQKFFRTIQRRFSVDAMQKQTDNMFKGYRVDQAVVPNILHSYSYKAWADEVRRIYHGNNEKTDIAIISLLTFRYGDAQLRRMLMEVGDVPWKKQIDRLKNAQIDYWVKTGKSPRDVAQWLTFSGTIAEIAANPSVNSWFAYVAKRGKNESPADLLVEALNL</sequence>
<organism evidence="1 2">
    <name type="scientific">Peronospora belbahrii</name>
    <dbReference type="NCBI Taxonomy" id="622444"/>
    <lineage>
        <taxon>Eukaryota</taxon>
        <taxon>Sar</taxon>
        <taxon>Stramenopiles</taxon>
        <taxon>Oomycota</taxon>
        <taxon>Peronosporomycetes</taxon>
        <taxon>Peronosporales</taxon>
        <taxon>Peronosporaceae</taxon>
        <taxon>Peronospora</taxon>
    </lineage>
</organism>
<evidence type="ECO:0000313" key="2">
    <source>
        <dbReference type="Proteomes" id="UP001160483"/>
    </source>
</evidence>
<dbReference type="Proteomes" id="UP001160483">
    <property type="component" value="Unassembled WGS sequence"/>
</dbReference>
<dbReference type="AlphaFoldDB" id="A0AAU9KRH4"/>